<organism evidence="2 3">
    <name type="scientific">Romanomermis culicivorax</name>
    <name type="common">Nematode worm</name>
    <dbReference type="NCBI Taxonomy" id="13658"/>
    <lineage>
        <taxon>Eukaryota</taxon>
        <taxon>Metazoa</taxon>
        <taxon>Ecdysozoa</taxon>
        <taxon>Nematoda</taxon>
        <taxon>Enoplea</taxon>
        <taxon>Dorylaimia</taxon>
        <taxon>Mermithida</taxon>
        <taxon>Mermithoidea</taxon>
        <taxon>Mermithidae</taxon>
        <taxon>Romanomermis</taxon>
    </lineage>
</organism>
<keyword evidence="2" id="KW-1185">Reference proteome</keyword>
<dbReference type="AlphaFoldDB" id="A0A915I3Z0"/>
<feature type="region of interest" description="Disordered" evidence="1">
    <location>
        <begin position="188"/>
        <end position="207"/>
    </location>
</feature>
<dbReference type="WBParaSite" id="nRc.2.0.1.t08456-RA">
    <property type="protein sequence ID" value="nRc.2.0.1.t08456-RA"/>
    <property type="gene ID" value="nRc.2.0.1.g08456"/>
</dbReference>
<proteinExistence type="predicted"/>
<protein>
    <submittedName>
        <fullName evidence="3">Uncharacterized protein</fullName>
    </submittedName>
</protein>
<reference evidence="3" key="1">
    <citation type="submission" date="2022-11" db="UniProtKB">
        <authorList>
            <consortium name="WormBaseParasite"/>
        </authorList>
    </citation>
    <scope>IDENTIFICATION</scope>
</reference>
<evidence type="ECO:0000313" key="2">
    <source>
        <dbReference type="Proteomes" id="UP000887565"/>
    </source>
</evidence>
<name>A0A915I3Z0_ROMCU</name>
<sequence length="207" mass="22529">MTPIVKGTNKKKSRAIRKPDAINCDKTHSQKVSTENFSTYSMNSEILPLICNFISSQICLKSGRAETFGILMCTDARTVVPKFVGQKVNQPKRSSRENGKFFSIDRTPLNINQIHIHNKGQDGMKIGTLLNMTFLSDKTGTSIRTMDCSALAISPESLRPLTSLRRELCPGFASKAVPLHTTATSSTSKVAAGAFSSGESSKTLTPE</sequence>
<dbReference type="Proteomes" id="UP000887565">
    <property type="component" value="Unplaced"/>
</dbReference>
<evidence type="ECO:0000313" key="3">
    <source>
        <dbReference type="WBParaSite" id="nRc.2.0.1.t08456-RA"/>
    </source>
</evidence>
<accession>A0A915I3Z0</accession>
<evidence type="ECO:0000256" key="1">
    <source>
        <dbReference type="SAM" id="MobiDB-lite"/>
    </source>
</evidence>
<feature type="compositionally biased region" description="Polar residues" evidence="1">
    <location>
        <begin position="197"/>
        <end position="207"/>
    </location>
</feature>